<evidence type="ECO:0000256" key="1">
    <source>
        <dbReference type="SAM" id="MobiDB-lite"/>
    </source>
</evidence>
<dbReference type="KEGG" id="snk:CP967_33640"/>
<keyword evidence="2" id="KW-0472">Membrane</keyword>
<dbReference type="OrthoDB" id="7356072at2"/>
<sequence>MRQFDQRFEEYMRGHTSEASRWMHVAGMAAAVGAATMAGRRRRPALLWAVPGAFFSFAWSGHFIFERNLPVGFTDPGAAFSGDLKMIFMMATGRNTELKELVEHLQRQDEARADEPSTSAQDTPGLREAA</sequence>
<protein>
    <submittedName>
        <fullName evidence="3">DUF962 domain-containing protein</fullName>
    </submittedName>
</protein>
<feature type="transmembrane region" description="Helical" evidence="2">
    <location>
        <begin position="45"/>
        <end position="65"/>
    </location>
</feature>
<feature type="region of interest" description="Disordered" evidence="1">
    <location>
        <begin position="106"/>
        <end position="130"/>
    </location>
</feature>
<evidence type="ECO:0000313" key="4">
    <source>
        <dbReference type="Proteomes" id="UP000326178"/>
    </source>
</evidence>
<dbReference type="Proteomes" id="UP000326178">
    <property type="component" value="Chromosome"/>
</dbReference>
<evidence type="ECO:0000256" key="2">
    <source>
        <dbReference type="SAM" id="Phobius"/>
    </source>
</evidence>
<proteinExistence type="predicted"/>
<dbReference type="PANTHER" id="PTHR34205:SF2">
    <property type="entry name" value="DUF962 DOMAIN-CONTAINING PROTEIN"/>
    <property type="match status" value="1"/>
</dbReference>
<dbReference type="EMBL" id="CP023702">
    <property type="protein sequence ID" value="QEU76262.1"/>
    <property type="molecule type" value="Genomic_DNA"/>
</dbReference>
<gene>
    <name evidence="3" type="ORF">CP967_33640</name>
</gene>
<dbReference type="InterPro" id="IPR009305">
    <property type="entry name" value="Mpo1-like"/>
</dbReference>
<evidence type="ECO:0000313" key="3">
    <source>
        <dbReference type="EMBL" id="QEU76262.1"/>
    </source>
</evidence>
<name>A0A5J6FIV1_9ACTN</name>
<dbReference type="RefSeq" id="WP_150491579.1">
    <property type="nucleotide sequence ID" value="NZ_BMUV01000026.1"/>
</dbReference>
<dbReference type="Pfam" id="PF06127">
    <property type="entry name" value="Mpo1-like"/>
    <property type="match status" value="1"/>
</dbReference>
<feature type="compositionally biased region" description="Basic and acidic residues" evidence="1">
    <location>
        <begin position="106"/>
        <end position="115"/>
    </location>
</feature>
<dbReference type="PANTHER" id="PTHR34205">
    <property type="entry name" value="TRANSMEMBRANE PROTEIN"/>
    <property type="match status" value="1"/>
</dbReference>
<keyword evidence="4" id="KW-1185">Reference proteome</keyword>
<keyword evidence="2" id="KW-0812">Transmembrane</keyword>
<keyword evidence="2" id="KW-1133">Transmembrane helix</keyword>
<accession>A0A5J6FIV1</accession>
<dbReference type="AlphaFoldDB" id="A0A5J6FIV1"/>
<organism evidence="3 4">
    <name type="scientific">Streptomyces nitrosporeus</name>
    <dbReference type="NCBI Taxonomy" id="28894"/>
    <lineage>
        <taxon>Bacteria</taxon>
        <taxon>Bacillati</taxon>
        <taxon>Actinomycetota</taxon>
        <taxon>Actinomycetes</taxon>
        <taxon>Kitasatosporales</taxon>
        <taxon>Streptomycetaceae</taxon>
        <taxon>Streptomyces</taxon>
    </lineage>
</organism>
<reference evidence="3 4" key="1">
    <citation type="submission" date="2017-09" db="EMBL/GenBank/DDBJ databases">
        <authorList>
            <person name="Lee N."/>
            <person name="Cho B.-K."/>
        </authorList>
    </citation>
    <scope>NUCLEOTIDE SEQUENCE [LARGE SCALE GENOMIC DNA]</scope>
    <source>
        <strain evidence="3 4">ATCC 12769</strain>
    </source>
</reference>